<dbReference type="RefSeq" id="WP_272171487.1">
    <property type="nucleotide sequence ID" value="NZ_JAQOSL010000031.1"/>
</dbReference>
<dbReference type="EMBL" id="JBHSNZ010000026">
    <property type="protein sequence ID" value="MFC5811676.1"/>
    <property type="molecule type" value="Genomic_DNA"/>
</dbReference>
<gene>
    <name evidence="3" type="ORF">ACFQGO_29930</name>
</gene>
<dbReference type="PANTHER" id="PTHR21198:SF7">
    <property type="entry name" value="ASPARTATE-GLUTAMATE RACEMASE FAMILY"/>
    <property type="match status" value="1"/>
</dbReference>
<dbReference type="Proteomes" id="UP001596112">
    <property type="component" value="Unassembled WGS sequence"/>
</dbReference>
<organism evidence="3 4">
    <name type="scientific">Streptomyces heilongjiangensis</name>
    <dbReference type="NCBI Taxonomy" id="945052"/>
    <lineage>
        <taxon>Bacteria</taxon>
        <taxon>Bacillati</taxon>
        <taxon>Actinomycetota</taxon>
        <taxon>Actinomycetes</taxon>
        <taxon>Kitasatosporales</taxon>
        <taxon>Streptomycetaceae</taxon>
        <taxon>Streptomyces</taxon>
    </lineage>
</organism>
<dbReference type="SUPFAM" id="SSF53681">
    <property type="entry name" value="Aspartate/glutamate racemase"/>
    <property type="match status" value="2"/>
</dbReference>
<dbReference type="PANTHER" id="PTHR21198">
    <property type="entry name" value="GLUTAMATE RACEMASE"/>
    <property type="match status" value="1"/>
</dbReference>
<dbReference type="Pfam" id="PF01177">
    <property type="entry name" value="Asp_Glu_race"/>
    <property type="match status" value="1"/>
</dbReference>
<keyword evidence="2" id="KW-0413">Isomerase</keyword>
<dbReference type="PROSITE" id="PS00923">
    <property type="entry name" value="ASP_GLU_RACEMASE_1"/>
    <property type="match status" value="1"/>
</dbReference>
<comment type="similarity">
    <text evidence="1">Belongs to the aspartate/glutamate racemases family.</text>
</comment>
<name>A0ABW1BFL8_9ACTN</name>
<reference evidence="4" key="1">
    <citation type="journal article" date="2019" name="Int. J. Syst. Evol. Microbiol.">
        <title>The Global Catalogue of Microorganisms (GCM) 10K type strain sequencing project: providing services to taxonomists for standard genome sequencing and annotation.</title>
        <authorList>
            <consortium name="The Broad Institute Genomics Platform"/>
            <consortium name="The Broad Institute Genome Sequencing Center for Infectious Disease"/>
            <person name="Wu L."/>
            <person name="Ma J."/>
        </authorList>
    </citation>
    <scope>NUCLEOTIDE SEQUENCE [LARGE SCALE GENOMIC DNA]</scope>
    <source>
        <strain evidence="4">JCM 9918</strain>
    </source>
</reference>
<dbReference type="Gene3D" id="3.40.50.1860">
    <property type="match status" value="2"/>
</dbReference>
<dbReference type="NCBIfam" id="TIGR00035">
    <property type="entry name" value="asp_race"/>
    <property type="match status" value="1"/>
</dbReference>
<dbReference type="InterPro" id="IPR001920">
    <property type="entry name" value="Asp/Glu_race"/>
</dbReference>
<dbReference type="InterPro" id="IPR018187">
    <property type="entry name" value="Asp/Glu_racemase_AS_1"/>
</dbReference>
<dbReference type="InterPro" id="IPR004380">
    <property type="entry name" value="Asp_race"/>
</dbReference>
<dbReference type="InterPro" id="IPR015942">
    <property type="entry name" value="Asp/Glu/hydantoin_racemase"/>
</dbReference>
<protein>
    <submittedName>
        <fullName evidence="3">Aspartate/glutamate racemase family protein</fullName>
    </submittedName>
</protein>
<evidence type="ECO:0000313" key="4">
    <source>
        <dbReference type="Proteomes" id="UP001596112"/>
    </source>
</evidence>
<proteinExistence type="inferred from homology"/>
<accession>A0ABW1BFL8</accession>
<evidence type="ECO:0000256" key="1">
    <source>
        <dbReference type="ARBA" id="ARBA00007847"/>
    </source>
</evidence>
<sequence>MTESDLPTGRIGLIGGMSWPSTLTYYRELNRRVAAELGGSHSAHLVVWSADYHFVEQAQLNGDWREAGRLVGEAAAALQAAGADFLAMACNTMHAVADAIPRYSSLPFVSLVDATVDALDGRTRVALLGTSTTTSMPAFADAFAAGGIAVVDPGAGAQRELDRIIYSELCLGHVVPESGQWLRGLGEELTAQGAEAVILACTELNLLVDTGEPAPLPWLDTTVAHIDAIARAALRHGTES</sequence>
<keyword evidence="4" id="KW-1185">Reference proteome</keyword>
<evidence type="ECO:0000256" key="2">
    <source>
        <dbReference type="ARBA" id="ARBA00023235"/>
    </source>
</evidence>
<evidence type="ECO:0000313" key="3">
    <source>
        <dbReference type="EMBL" id="MFC5811676.1"/>
    </source>
</evidence>
<comment type="caution">
    <text evidence="3">The sequence shown here is derived from an EMBL/GenBank/DDBJ whole genome shotgun (WGS) entry which is preliminary data.</text>
</comment>